<gene>
    <name evidence="1" type="ORF">IE53DRAFT_386694</name>
</gene>
<evidence type="ECO:0000313" key="2">
    <source>
        <dbReference type="Proteomes" id="UP000245626"/>
    </source>
</evidence>
<sequence>MSQAFAARVFLQLWLRSGRRRFGSSPPFFERRLALREEGFPGLIPIQKPIGARGEGKCVCGEEGHEHLHRIAYNHFLWLSFADCCVVCVSSSHFRNSQPGLWYGESGRWRLAPGRLFSSAIGQEGSDGCRVK</sequence>
<dbReference type="EMBL" id="KZ819882">
    <property type="protein sequence ID" value="PWN50964.1"/>
    <property type="molecule type" value="Genomic_DNA"/>
</dbReference>
<organism evidence="1 2">
    <name type="scientific">Violaceomyces palustris</name>
    <dbReference type="NCBI Taxonomy" id="1673888"/>
    <lineage>
        <taxon>Eukaryota</taxon>
        <taxon>Fungi</taxon>
        <taxon>Dikarya</taxon>
        <taxon>Basidiomycota</taxon>
        <taxon>Ustilaginomycotina</taxon>
        <taxon>Ustilaginomycetes</taxon>
        <taxon>Violaceomycetales</taxon>
        <taxon>Violaceomycetaceae</taxon>
        <taxon>Violaceomyces</taxon>
    </lineage>
</organism>
<name>A0ACD0NZ68_9BASI</name>
<proteinExistence type="predicted"/>
<protein>
    <submittedName>
        <fullName evidence="1">Uncharacterized protein</fullName>
    </submittedName>
</protein>
<reference evidence="1 2" key="1">
    <citation type="journal article" date="2018" name="Mol. Biol. Evol.">
        <title>Broad Genomic Sampling Reveals a Smut Pathogenic Ancestry of the Fungal Clade Ustilaginomycotina.</title>
        <authorList>
            <person name="Kijpornyongpan T."/>
            <person name="Mondo S.J."/>
            <person name="Barry K."/>
            <person name="Sandor L."/>
            <person name="Lee J."/>
            <person name="Lipzen A."/>
            <person name="Pangilinan J."/>
            <person name="LaButti K."/>
            <person name="Hainaut M."/>
            <person name="Henrissat B."/>
            <person name="Grigoriev I.V."/>
            <person name="Spatafora J.W."/>
            <person name="Aime M.C."/>
        </authorList>
    </citation>
    <scope>NUCLEOTIDE SEQUENCE [LARGE SCALE GENOMIC DNA]</scope>
    <source>
        <strain evidence="1 2">SA 807</strain>
    </source>
</reference>
<keyword evidence="2" id="KW-1185">Reference proteome</keyword>
<accession>A0ACD0NZ68</accession>
<dbReference type="Proteomes" id="UP000245626">
    <property type="component" value="Unassembled WGS sequence"/>
</dbReference>
<evidence type="ECO:0000313" key="1">
    <source>
        <dbReference type="EMBL" id="PWN50964.1"/>
    </source>
</evidence>